<reference evidence="1" key="1">
    <citation type="submission" date="2020-08" db="EMBL/GenBank/DDBJ databases">
        <authorList>
            <person name="Cejkova D."/>
            <person name="Kubasova T."/>
            <person name="Jahodarova E."/>
            <person name="Rychlik I."/>
        </authorList>
    </citation>
    <scope>NUCLEOTIDE SEQUENCE</scope>
    <source>
        <strain evidence="1">An559</strain>
    </source>
</reference>
<dbReference type="EMBL" id="JACJKY010000022">
    <property type="protein sequence ID" value="MBM6921665.1"/>
    <property type="molecule type" value="Genomic_DNA"/>
</dbReference>
<proteinExistence type="predicted"/>
<gene>
    <name evidence="1" type="ORF">H6A12_10940</name>
</gene>
<keyword evidence="2" id="KW-1185">Reference proteome</keyword>
<dbReference type="Proteomes" id="UP000774750">
    <property type="component" value="Unassembled WGS sequence"/>
</dbReference>
<dbReference type="RefSeq" id="WP_204447818.1">
    <property type="nucleotide sequence ID" value="NZ_JACJKY010000022.1"/>
</dbReference>
<name>A0A938X840_9FIRM</name>
<sequence length="108" mass="11835">MNIKAYRIGLLTALIVFVLIICILLITLPSAAIKPQPAEQTDTSVQSVYLLKEYNGWIGAFAPGETEPFYTLETPFSVLPAADQSALLSGIEADSKEELMRLIEDFEG</sequence>
<evidence type="ECO:0000313" key="2">
    <source>
        <dbReference type="Proteomes" id="UP000774750"/>
    </source>
</evidence>
<reference evidence="1" key="2">
    <citation type="journal article" date="2021" name="Sci. Rep.">
        <title>The distribution of antibiotic resistance genes in chicken gut microbiota commensals.</title>
        <authorList>
            <person name="Juricova H."/>
            <person name="Matiasovicova J."/>
            <person name="Kubasova T."/>
            <person name="Cejkova D."/>
            <person name="Rychlik I."/>
        </authorList>
    </citation>
    <scope>NUCLEOTIDE SEQUENCE</scope>
    <source>
        <strain evidence="1">An559</strain>
    </source>
</reference>
<protein>
    <submittedName>
        <fullName evidence="1">Uncharacterized protein</fullName>
    </submittedName>
</protein>
<dbReference type="AlphaFoldDB" id="A0A938X840"/>
<evidence type="ECO:0000313" key="1">
    <source>
        <dbReference type="EMBL" id="MBM6921665.1"/>
    </source>
</evidence>
<comment type="caution">
    <text evidence="1">The sequence shown here is derived from an EMBL/GenBank/DDBJ whole genome shotgun (WGS) entry which is preliminary data.</text>
</comment>
<accession>A0A938X840</accession>
<organism evidence="1 2">
    <name type="scientific">Merdimmobilis hominis</name>
    <dbReference type="NCBI Taxonomy" id="2897707"/>
    <lineage>
        <taxon>Bacteria</taxon>
        <taxon>Bacillati</taxon>
        <taxon>Bacillota</taxon>
        <taxon>Clostridia</taxon>
        <taxon>Eubacteriales</taxon>
        <taxon>Oscillospiraceae</taxon>
        <taxon>Merdimmobilis</taxon>
    </lineage>
</organism>